<dbReference type="EMBL" id="PUHY01000014">
    <property type="protein sequence ID" value="PQO30373.1"/>
    <property type="molecule type" value="Genomic_DNA"/>
</dbReference>
<protein>
    <submittedName>
        <fullName evidence="1">Uncharacterized protein</fullName>
    </submittedName>
</protein>
<dbReference type="AlphaFoldDB" id="A0A2S8FDW9"/>
<evidence type="ECO:0000313" key="2">
    <source>
        <dbReference type="Proteomes" id="UP000238322"/>
    </source>
</evidence>
<name>A0A2S8FDW9_9BACT</name>
<evidence type="ECO:0000313" key="1">
    <source>
        <dbReference type="EMBL" id="PQO30373.1"/>
    </source>
</evidence>
<comment type="caution">
    <text evidence="1">The sequence shown here is derived from an EMBL/GenBank/DDBJ whole genome shotgun (WGS) entry which is preliminary data.</text>
</comment>
<sequence>MASLLETVRQAVHFDWDPIGISEHCPEPGEYDAYVPGLCELLHRQASEVELFRYLWIVETKSIGLQGNQERTTRFAHWLHGLDLDELT</sequence>
<organism evidence="1 2">
    <name type="scientific">Blastopirellula marina</name>
    <dbReference type="NCBI Taxonomy" id="124"/>
    <lineage>
        <taxon>Bacteria</taxon>
        <taxon>Pseudomonadati</taxon>
        <taxon>Planctomycetota</taxon>
        <taxon>Planctomycetia</taxon>
        <taxon>Pirellulales</taxon>
        <taxon>Pirellulaceae</taxon>
        <taxon>Blastopirellula</taxon>
    </lineage>
</organism>
<proteinExistence type="predicted"/>
<accession>A0A2S8FDW9</accession>
<reference evidence="1 2" key="1">
    <citation type="submission" date="2018-02" db="EMBL/GenBank/DDBJ databases">
        <title>Comparative genomes isolates from brazilian mangrove.</title>
        <authorList>
            <person name="Araujo J.E."/>
            <person name="Taketani R.G."/>
            <person name="Silva M.C.P."/>
            <person name="Loureco M.V."/>
            <person name="Andreote F.D."/>
        </authorList>
    </citation>
    <scope>NUCLEOTIDE SEQUENCE [LARGE SCALE GENOMIC DNA]</scope>
    <source>
        <strain evidence="1 2">Hex-1 MGV</strain>
    </source>
</reference>
<dbReference type="Proteomes" id="UP000238322">
    <property type="component" value="Unassembled WGS sequence"/>
</dbReference>
<dbReference type="OrthoDB" id="773332at2"/>
<dbReference type="RefSeq" id="WP_105332278.1">
    <property type="nucleotide sequence ID" value="NZ_PUHY01000014.1"/>
</dbReference>
<gene>
    <name evidence="1" type="ORF">C5Y83_23700</name>
</gene>